<accession>A0A2J6NLJ5</accession>
<name>A0A2J6NLJ5_9LACO</name>
<dbReference type="AlphaFoldDB" id="A0A2J6NLJ5"/>
<evidence type="ECO:0000313" key="2">
    <source>
        <dbReference type="EMBL" id="PMB82198.1"/>
    </source>
</evidence>
<protein>
    <recommendedName>
        <fullName evidence="4">YtxH domain-containing protein</fullName>
    </recommendedName>
</protein>
<evidence type="ECO:0000256" key="1">
    <source>
        <dbReference type="SAM" id="MobiDB-lite"/>
    </source>
</evidence>
<feature type="region of interest" description="Disordered" evidence="1">
    <location>
        <begin position="113"/>
        <end position="145"/>
    </location>
</feature>
<sequence>MSKKVLLGTILGSVATVAAWKLLPSAKKTALKQRVNATATDFADRTTDYALDALDIVDAKMAESEADEKFSGVVDSVKGAKDKAKQTASHLADRLTNDDFDRETADIRQELANAIHPDDNDDQVVDDDIVIDATDADDQDEKTDK</sequence>
<proteinExistence type="predicted"/>
<dbReference type="EMBL" id="PNFV01000008">
    <property type="protein sequence ID" value="PMB82198.1"/>
    <property type="molecule type" value="Genomic_DNA"/>
</dbReference>
<dbReference type="RefSeq" id="WP_104689099.1">
    <property type="nucleotide sequence ID" value="NZ_JBKTHY010000001.1"/>
</dbReference>
<dbReference type="OrthoDB" id="2319626at2"/>
<evidence type="ECO:0008006" key="4">
    <source>
        <dbReference type="Google" id="ProtNLM"/>
    </source>
</evidence>
<feature type="compositionally biased region" description="Acidic residues" evidence="1">
    <location>
        <begin position="119"/>
        <end position="145"/>
    </location>
</feature>
<dbReference type="Proteomes" id="UP000239920">
    <property type="component" value="Unassembled WGS sequence"/>
</dbReference>
<reference evidence="2 3" key="1">
    <citation type="submission" date="2017-09" db="EMBL/GenBank/DDBJ databases">
        <title>Bacterial strain isolated from the female urinary microbiota.</title>
        <authorList>
            <person name="Thomas-White K."/>
            <person name="Kumar N."/>
            <person name="Forster S."/>
            <person name="Putonti C."/>
            <person name="Lawley T."/>
            <person name="Wolfe A.J."/>
        </authorList>
    </citation>
    <scope>NUCLEOTIDE SEQUENCE [LARGE SCALE GENOMIC DNA]</scope>
    <source>
        <strain evidence="2 3">UMB0683</strain>
    </source>
</reference>
<comment type="caution">
    <text evidence="2">The sequence shown here is derived from an EMBL/GenBank/DDBJ whole genome shotgun (WGS) entry which is preliminary data.</text>
</comment>
<organism evidence="2 3">
    <name type="scientific">Limosilactobacillus pontis</name>
    <dbReference type="NCBI Taxonomy" id="35787"/>
    <lineage>
        <taxon>Bacteria</taxon>
        <taxon>Bacillati</taxon>
        <taxon>Bacillota</taxon>
        <taxon>Bacilli</taxon>
        <taxon>Lactobacillales</taxon>
        <taxon>Lactobacillaceae</taxon>
        <taxon>Limosilactobacillus</taxon>
    </lineage>
</organism>
<evidence type="ECO:0000313" key="3">
    <source>
        <dbReference type="Proteomes" id="UP000239920"/>
    </source>
</evidence>
<gene>
    <name evidence="2" type="ORF">CK797_07285</name>
</gene>